<dbReference type="Gene3D" id="1.10.220.20">
    <property type="match status" value="1"/>
</dbReference>
<organism evidence="9">
    <name type="scientific">Schistocephalus solidus</name>
    <name type="common">Tapeworm</name>
    <dbReference type="NCBI Taxonomy" id="70667"/>
    <lineage>
        <taxon>Eukaryota</taxon>
        <taxon>Metazoa</taxon>
        <taxon>Spiralia</taxon>
        <taxon>Lophotrochozoa</taxon>
        <taxon>Platyhelminthes</taxon>
        <taxon>Cestoda</taxon>
        <taxon>Eucestoda</taxon>
        <taxon>Diphyllobothriidea</taxon>
        <taxon>Diphyllobothriidae</taxon>
        <taxon>Schistocephalus</taxon>
    </lineage>
</organism>
<feature type="compositionally biased region" description="Low complexity" evidence="7">
    <location>
        <begin position="398"/>
        <end position="408"/>
    </location>
</feature>
<evidence type="ECO:0000256" key="3">
    <source>
        <dbReference type="ARBA" id="ARBA00022448"/>
    </source>
</evidence>
<dbReference type="SUPFAM" id="SSF48371">
    <property type="entry name" value="ARM repeat"/>
    <property type="match status" value="1"/>
</dbReference>
<feature type="region of interest" description="Disordered" evidence="7">
    <location>
        <begin position="313"/>
        <end position="473"/>
    </location>
</feature>
<dbReference type="FunFam" id="1.10.1000.11:FF:000003">
    <property type="entry name" value="Brefeldin A-inhibited guanine nucleotide-exchange protein 1"/>
    <property type="match status" value="1"/>
</dbReference>
<feature type="region of interest" description="Disordered" evidence="7">
    <location>
        <begin position="252"/>
        <end position="281"/>
    </location>
</feature>
<evidence type="ECO:0000256" key="4">
    <source>
        <dbReference type="ARBA" id="ARBA00022490"/>
    </source>
</evidence>
<feature type="region of interest" description="Disordered" evidence="7">
    <location>
        <begin position="718"/>
        <end position="742"/>
    </location>
</feature>
<dbReference type="GO" id="GO:0005737">
    <property type="term" value="C:cytoplasm"/>
    <property type="evidence" value="ECO:0007669"/>
    <property type="project" value="UniProtKB-SubCell"/>
</dbReference>
<dbReference type="Gene3D" id="1.10.1000.11">
    <property type="entry name" value="Arf Nucleotide-binding Site Opener,domain 2"/>
    <property type="match status" value="1"/>
</dbReference>
<evidence type="ECO:0000256" key="6">
    <source>
        <dbReference type="ARBA" id="ARBA00023136"/>
    </source>
</evidence>
<dbReference type="CDD" id="cd00171">
    <property type="entry name" value="Sec7"/>
    <property type="match status" value="1"/>
</dbReference>
<sequence length="2092" mass="229927">MPMSFNTEHKAETESEIAAQPPPITAIRHPQLSVTKAFAAMFLTRALEKILSEKETKKAANFELRNACKEGITCLAARGDPSGSSSSTDHKTSLGDHVPPLMPKEEPLLNDERILLPFELACKSKSPRVVAIALDSLQKLIAYGHVSNDAYDSSGKTRLIERIVATICSCFQGVQTDDDVQLQVIKALLTVVTSPIVEVHERDILLVVRTCYSIYMATRNVINQTTARATLTQMLNVIFQKMEQSNLDTTVLHEQAHSSGEDHDPKQTQEESTSLENSEKVAKAAPVTAICEVKKVESSVDPVTHLNGNEVCNVNESDESQHIDEPLNVTTESEKRMTEPNHNDNPEESAAEVMTKSFDSGSSCDNGESLKEGKGDYQVSEVDVAPPEPDADACSKVPTETPERSSTPPCVPVDESTADSPPADAGKPPCSPVSEQPFNGDVNKSDSTDAPMDNATNSSIDMDTIAPGDTTDSSTPSDYCFSNIVQKDAFLVFRSLCRLSVKPLSGVNPSDPKSHELRSKILSLQLLLSILQNPGPAFRSSEVFVTAIKQYLCVALSKNGVSTVPEVFELSLAIFLSLLTHFKQHLKMQIEVFFKEILLSILESPSTTFEHKWIVVAALQRICSDAQCVVDAYLNYDCDLDRANIFEQLVIGLAKIAQGRSAGDLRATPAQMQELRKRGLECLVLLLRCMVRWSHDLYNVSSEAQSFLGSEPMFPGSSNIHGQDADSTSSVGLGKSTPDDPEAFESRKAQKELYEKGISLFNHGKLQRGLSLLRENNLLGESTEDVALFLHNESRLSRTAIGDYLGENETFALEVMYAYVDCFDFSGAEFVSALRQFLSGFRLPGEAQKIDRLMEKFAARYCACNPSNTMFASADTAYVLAYSIIMLTTDLHSSKIKQKQRMSKEDYIRMNRGINDSQDLPRDYLGKIYDEIARCEIQMKTAANAPLTTVASSSAISSGGGSGVVDDAPPTILSVSGFGSQHFDKASREMEALAQSARELMESVSHMQSDFTSATHIEHVRPMFKLVWTPFLAAFSVGLQDCDDLSVAHLCLEGIQYAIRIACIFHMELERDAYVQALARFTLLLSTASNGTTGAIGAGAGGGSGSRTRADSTASSSSSIAGGGQAVSNTPRGSSLVLVGQAGGTGLASVPDAVHHHATQLSGPEAMKSKNVACIRALIAVAQSDGNYLSHSWLDILRCISQLESAHVIATTTTSAVATRNAQSAQRQYRSSGSTTEHNPASSPNPFAKENTGRVAPGSLAAATVDSRKAAVLQGVMGETGSRSVVVAVDKVFSGSIRLDGDAIVDFVKALCQVSLEELALPHPRTFSLQKVVEISYYNMGRIRLQWSRVWEHIGQHFTTAGRSSNEDVAVFAVDSLRQLSVKLIEKGELPNFHFQKEFLRPFLSILDDINTVSPNIQDMVVRCVAQLIQSQWTNIRSGWANIFLVLHLAASSTESGVVELAFDSCNFIINTVFPNNFYLLVDSFPLFVKALAEFACNLHFPDTSMEAIRLIRTCARVISERGPQFIALPSQEQHTVTATEITGSAAAEDAPASPTVAIPPSGQATSKSEAETDDRVWRRGWLPVLYELFRVINNCKLDVRTRGLTVFFEILKTYGCTFHPAWWNQIFKLIFSIFEHGRDSTNTPQTPQPGVNKISRQRLVSNCELELPTISHRVFTSAADRSEWLNTTCNHALYSVVDIFTQFFDQIGKTLLSDLYAQLRWCCLQDHEQLARSGTSCLETIVLSSGAQFDDEKWASTIDLLVGLFKTTVPHELLTWRPDAEEADSQGQEEAILENGVNSSPAAAKRMAARSRLFLRLLINCIVQYELIQTVDNILFFSSHSRHEDLVIASTAHTLSAAVNRSLIQQTVNSTSEERRLPEAVLPDSPQVADFHGAPLNPFTRTQTLNSGSDDSELVNGELPMNKRATYPYVSVENRLLLINCLLESHRFAKAFNSNVEQRNILWEAGFKAKAKPNLLKQETHSLSTALRILFRMGDENTSEQEQIDSLLEKTIAEAVTYYRGLIVDGHRQAWDSCMLLLLMRLVNMKSQDRFDRMRRHLYSHFCDLIALPNLSPEVSVMLRAFMLRAGGGSH</sequence>
<dbReference type="GO" id="GO:0005085">
    <property type="term" value="F:guanyl-nucleotide exchange factor activity"/>
    <property type="evidence" value="ECO:0007669"/>
    <property type="project" value="InterPro"/>
</dbReference>
<dbReference type="SMART" id="SM00222">
    <property type="entry name" value="Sec7"/>
    <property type="match status" value="1"/>
</dbReference>
<dbReference type="InterPro" id="IPR035999">
    <property type="entry name" value="Sec7_dom_sf"/>
</dbReference>
<dbReference type="FunFam" id="1.10.220.20:FF:000002">
    <property type="entry name" value="Brefeldin A-inhibited guanine nucleotide-exchange protein 1"/>
    <property type="match status" value="1"/>
</dbReference>
<keyword evidence="4" id="KW-0963">Cytoplasm</keyword>
<dbReference type="InterPro" id="IPR016024">
    <property type="entry name" value="ARM-type_fold"/>
</dbReference>
<dbReference type="EMBL" id="GEEE01013308">
    <property type="protein sequence ID" value="JAP49917.1"/>
    <property type="molecule type" value="Transcribed_RNA"/>
</dbReference>
<evidence type="ECO:0000259" key="8">
    <source>
        <dbReference type="PROSITE" id="PS50190"/>
    </source>
</evidence>
<proteinExistence type="predicted"/>
<dbReference type="InterPro" id="IPR032691">
    <property type="entry name" value="Mon2/Sec7/BIG1-like_HUS"/>
</dbReference>
<feature type="region of interest" description="Disordered" evidence="7">
    <location>
        <begin position="1096"/>
        <end position="1129"/>
    </location>
</feature>
<dbReference type="InterPro" id="IPR046455">
    <property type="entry name" value="Sec7/BIG1-like_C"/>
</dbReference>
<name>A0A0X3PJ70_SCHSO</name>
<dbReference type="InterPro" id="IPR032629">
    <property type="entry name" value="DCB_dom"/>
</dbReference>
<dbReference type="Pfam" id="PF16213">
    <property type="entry name" value="DCB"/>
    <property type="match status" value="1"/>
</dbReference>
<evidence type="ECO:0000256" key="1">
    <source>
        <dbReference type="ARBA" id="ARBA00004370"/>
    </source>
</evidence>
<dbReference type="GO" id="GO:0032012">
    <property type="term" value="P:regulation of ARF protein signal transduction"/>
    <property type="evidence" value="ECO:0007669"/>
    <property type="project" value="InterPro"/>
</dbReference>
<dbReference type="GO" id="GO:0016020">
    <property type="term" value="C:membrane"/>
    <property type="evidence" value="ECO:0007669"/>
    <property type="project" value="UniProtKB-SubCell"/>
</dbReference>
<keyword evidence="5" id="KW-0653">Protein transport</keyword>
<feature type="compositionally biased region" description="Polar residues" evidence="7">
    <location>
        <begin position="357"/>
        <end position="366"/>
    </location>
</feature>
<reference evidence="9" key="1">
    <citation type="submission" date="2016-01" db="EMBL/GenBank/DDBJ databases">
        <title>Reference transcriptome for the parasite Schistocephalus solidus: insights into the molecular evolution of parasitism.</title>
        <authorList>
            <person name="Hebert F.O."/>
            <person name="Grambauer S."/>
            <person name="Barber I."/>
            <person name="Landry C.R."/>
            <person name="Aubin-Horth N."/>
        </authorList>
    </citation>
    <scope>NUCLEOTIDE SEQUENCE</scope>
</reference>
<dbReference type="PANTHER" id="PTHR10663:SF375">
    <property type="entry name" value="LD29171P"/>
    <property type="match status" value="1"/>
</dbReference>
<feature type="compositionally biased region" description="Gly residues" evidence="7">
    <location>
        <begin position="1096"/>
        <end position="1105"/>
    </location>
</feature>
<evidence type="ECO:0000256" key="2">
    <source>
        <dbReference type="ARBA" id="ARBA00004496"/>
    </source>
</evidence>
<dbReference type="Pfam" id="PF20252">
    <property type="entry name" value="BIG2_C"/>
    <property type="match status" value="1"/>
</dbReference>
<comment type="subcellular location">
    <subcellularLocation>
        <location evidence="2">Cytoplasm</location>
    </subcellularLocation>
    <subcellularLocation>
        <location evidence="1">Membrane</location>
    </subcellularLocation>
</comment>
<evidence type="ECO:0000313" key="9">
    <source>
        <dbReference type="EMBL" id="JAP49917.1"/>
    </source>
</evidence>
<feature type="compositionally biased region" description="Low complexity" evidence="7">
    <location>
        <begin position="1111"/>
        <end position="1120"/>
    </location>
</feature>
<keyword evidence="3" id="KW-0813">Transport</keyword>
<feature type="domain" description="SEC7" evidence="8">
    <location>
        <begin position="743"/>
        <end position="935"/>
    </location>
</feature>
<dbReference type="InterPro" id="IPR023394">
    <property type="entry name" value="Sec7_C_sf"/>
</dbReference>
<feature type="compositionally biased region" description="Basic and acidic residues" evidence="7">
    <location>
        <begin position="254"/>
        <end position="269"/>
    </location>
</feature>
<dbReference type="PANTHER" id="PTHR10663">
    <property type="entry name" value="GUANYL-NUCLEOTIDE EXCHANGE FACTOR"/>
    <property type="match status" value="1"/>
</dbReference>
<feature type="region of interest" description="Disordered" evidence="7">
    <location>
        <begin position="79"/>
        <end position="101"/>
    </location>
</feature>
<feature type="compositionally biased region" description="Basic and acidic residues" evidence="7">
    <location>
        <begin position="332"/>
        <end position="345"/>
    </location>
</feature>
<feature type="region of interest" description="Disordered" evidence="7">
    <location>
        <begin position="1215"/>
        <end position="1253"/>
    </location>
</feature>
<dbReference type="InterPro" id="IPR015403">
    <property type="entry name" value="Mon2/Sec7/BIG1-like_HDS"/>
</dbReference>
<gene>
    <name evidence="9" type="primary">BIG2</name>
    <name evidence="9" type="ORF">TR167015</name>
</gene>
<feature type="region of interest" description="Disordered" evidence="7">
    <location>
        <begin position="1546"/>
        <end position="1572"/>
    </location>
</feature>
<dbReference type="PROSITE" id="PS50190">
    <property type="entry name" value="SEC7"/>
    <property type="match status" value="1"/>
</dbReference>
<dbReference type="Pfam" id="PF12783">
    <property type="entry name" value="Sec7-like_HUS"/>
    <property type="match status" value="1"/>
</dbReference>
<dbReference type="Pfam" id="PF09324">
    <property type="entry name" value="Sec7-like_HDS"/>
    <property type="match status" value="1"/>
</dbReference>
<dbReference type="Pfam" id="PF01369">
    <property type="entry name" value="Sec7"/>
    <property type="match status" value="1"/>
</dbReference>
<protein>
    <submittedName>
        <fullName evidence="9">Brefeldin A-inhibited guanine nucleotide-exchange protein 2</fullName>
    </submittedName>
</protein>
<accession>A0A0X3PJ70</accession>
<keyword evidence="6" id="KW-0472">Membrane</keyword>
<dbReference type="SUPFAM" id="SSF48425">
    <property type="entry name" value="Sec7 domain"/>
    <property type="match status" value="1"/>
</dbReference>
<evidence type="ECO:0000256" key="5">
    <source>
        <dbReference type="ARBA" id="ARBA00022927"/>
    </source>
</evidence>
<feature type="compositionally biased region" description="Polar residues" evidence="7">
    <location>
        <begin position="1223"/>
        <end position="1245"/>
    </location>
</feature>
<dbReference type="InterPro" id="IPR000904">
    <property type="entry name" value="Sec7_dom"/>
</dbReference>
<feature type="compositionally biased region" description="Polar residues" evidence="7">
    <location>
        <begin position="718"/>
        <end position="731"/>
    </location>
</feature>
<evidence type="ECO:0000256" key="7">
    <source>
        <dbReference type="SAM" id="MobiDB-lite"/>
    </source>
</evidence>
<dbReference type="GO" id="GO:0015031">
    <property type="term" value="P:protein transport"/>
    <property type="evidence" value="ECO:0007669"/>
    <property type="project" value="UniProtKB-KW"/>
</dbReference>